<accession>A0A2N7TV82</accession>
<dbReference type="RefSeq" id="WP_102655551.1">
    <property type="nucleotide sequence ID" value="NZ_PNRF01000047.1"/>
</dbReference>
<dbReference type="OrthoDB" id="9066681at2"/>
<dbReference type="Proteomes" id="UP000235803">
    <property type="component" value="Unassembled WGS sequence"/>
</dbReference>
<evidence type="ECO:0000313" key="2">
    <source>
        <dbReference type="Proteomes" id="UP000235803"/>
    </source>
</evidence>
<dbReference type="EMBL" id="PNRF01000047">
    <property type="protein sequence ID" value="PMR72086.1"/>
    <property type="molecule type" value="Genomic_DNA"/>
</dbReference>
<sequence length="90" mass="10325">MSEYQYYEFLAVDRPLSADDQQALRAISSRARITATGFTNHYQWGDLKADPTQLLQRFFDLHVYVAIWGSKRLLIRLPGAALSQTDLDAF</sequence>
<name>A0A2N7TV82_9GAMM</name>
<keyword evidence="2" id="KW-1185">Reference proteome</keyword>
<organism evidence="1 2">
    <name type="scientific">Billgrantia endophytica</name>
    <dbReference type="NCBI Taxonomy" id="2033802"/>
    <lineage>
        <taxon>Bacteria</taxon>
        <taxon>Pseudomonadati</taxon>
        <taxon>Pseudomonadota</taxon>
        <taxon>Gammaproteobacteria</taxon>
        <taxon>Oceanospirillales</taxon>
        <taxon>Halomonadaceae</taxon>
        <taxon>Billgrantia</taxon>
    </lineage>
</organism>
<evidence type="ECO:0000313" key="1">
    <source>
        <dbReference type="EMBL" id="PMR72086.1"/>
    </source>
</evidence>
<protein>
    <submittedName>
        <fullName evidence="1">Uncharacterized protein</fullName>
    </submittedName>
</protein>
<reference evidence="1 2" key="1">
    <citation type="submission" date="2018-01" db="EMBL/GenBank/DDBJ databases">
        <title>Halomonas endophytica sp. nov., isolated from storage liquid in the stems of Populus euphratica.</title>
        <authorList>
            <person name="Chen C."/>
        </authorList>
    </citation>
    <scope>NUCLEOTIDE SEQUENCE [LARGE SCALE GENOMIC DNA]</scope>
    <source>
        <strain evidence="1 2">MC28</strain>
    </source>
</reference>
<dbReference type="AlphaFoldDB" id="A0A2N7TV82"/>
<proteinExistence type="predicted"/>
<gene>
    <name evidence="1" type="ORF">C1H69_22140</name>
</gene>
<comment type="caution">
    <text evidence="1">The sequence shown here is derived from an EMBL/GenBank/DDBJ whole genome shotgun (WGS) entry which is preliminary data.</text>
</comment>